<name>A0ABY9ZZB3_9ACTN</name>
<gene>
    <name evidence="1" type="ORF">RMN56_02270</name>
</gene>
<keyword evidence="2" id="KW-1185">Reference proteome</keyword>
<accession>A0ABY9ZZB3</accession>
<dbReference type="RefSeq" id="WP_313722203.1">
    <property type="nucleotide sequence ID" value="NZ_CP134876.1"/>
</dbReference>
<dbReference type="EMBL" id="CP134876">
    <property type="protein sequence ID" value="WNM40212.1"/>
    <property type="molecule type" value="Genomic_DNA"/>
</dbReference>
<evidence type="ECO:0000313" key="2">
    <source>
        <dbReference type="Proteomes" id="UP001303001"/>
    </source>
</evidence>
<dbReference type="Proteomes" id="UP001303001">
    <property type="component" value="Chromosome"/>
</dbReference>
<organism evidence="1 2">
    <name type="scientific">Micromonospora halotolerans</name>
    <dbReference type="NCBI Taxonomy" id="709879"/>
    <lineage>
        <taxon>Bacteria</taxon>
        <taxon>Bacillati</taxon>
        <taxon>Actinomycetota</taxon>
        <taxon>Actinomycetes</taxon>
        <taxon>Micromonosporales</taxon>
        <taxon>Micromonosporaceae</taxon>
        <taxon>Micromonospora</taxon>
    </lineage>
</organism>
<evidence type="ECO:0000313" key="1">
    <source>
        <dbReference type="EMBL" id="WNM40212.1"/>
    </source>
</evidence>
<reference evidence="1 2" key="1">
    <citation type="submission" date="2023-09" db="EMBL/GenBank/DDBJ databases">
        <title>Micromonospora halotolerans DSM 45598 genome sequence.</title>
        <authorList>
            <person name="Mo P."/>
        </authorList>
    </citation>
    <scope>NUCLEOTIDE SEQUENCE [LARGE SCALE GENOMIC DNA]</scope>
    <source>
        <strain evidence="1 2">DSM 45598</strain>
    </source>
</reference>
<proteinExistence type="predicted"/>
<sequence length="58" mass="5649">MITVTAMVAAAAVVRAGRRHAAGDTPAGILPVRGGDGTEAKIPAAPLGASPLLTRSAD</sequence>
<protein>
    <submittedName>
        <fullName evidence="1">Uncharacterized protein</fullName>
    </submittedName>
</protein>